<gene>
    <name evidence="1" type="ORF">D9F05_06820</name>
</gene>
<sequence length="76" mass="8875">MWKVLKWLVIGGVLLLILSDVQISTSLYKYDDNKVVVSFPSWQADRPWGTFQWHAGRFETRWYGLEGKPKPIVPLL</sequence>
<organism evidence="1">
    <name type="scientific">Escherichia coli</name>
    <dbReference type="NCBI Taxonomy" id="562"/>
    <lineage>
        <taxon>Bacteria</taxon>
        <taxon>Pseudomonadati</taxon>
        <taxon>Pseudomonadota</taxon>
        <taxon>Gammaproteobacteria</taxon>
        <taxon>Enterobacterales</taxon>
        <taxon>Enterobacteriaceae</taxon>
        <taxon>Escherichia</taxon>
    </lineage>
</organism>
<accession>A0A3L0VX35</accession>
<proteinExistence type="predicted"/>
<name>A0A3L0VX35_ECOLX</name>
<dbReference type="EMBL" id="RNRV01000009">
    <property type="protein sequence ID" value="MHO04084.1"/>
    <property type="molecule type" value="Genomic_DNA"/>
</dbReference>
<dbReference type="AlphaFoldDB" id="A0A3L0VX35"/>
<reference evidence="1" key="1">
    <citation type="submission" date="2018-10" db="EMBL/GenBank/DDBJ databases">
        <authorList>
            <consortium name="NARMS: The National Antimicrobial Resistance Monitoring System"/>
        </authorList>
    </citation>
    <scope>NUCLEOTIDE SEQUENCE [LARGE SCALE GENOMIC DNA]</scope>
    <source>
        <strain evidence="1">CVM N17EC0388</strain>
    </source>
</reference>
<comment type="caution">
    <text evidence="1">The sequence shown here is derived from an EMBL/GenBank/DDBJ whole genome shotgun (WGS) entry which is preliminary data.</text>
</comment>
<protein>
    <submittedName>
        <fullName evidence="1">Uncharacterized protein</fullName>
    </submittedName>
</protein>
<evidence type="ECO:0000313" key="1">
    <source>
        <dbReference type="EMBL" id="MHO04084.1"/>
    </source>
</evidence>